<dbReference type="KEGG" id="caul:KCG34_06415"/>
<evidence type="ECO:0000256" key="5">
    <source>
        <dbReference type="ARBA" id="ARBA00022984"/>
    </source>
</evidence>
<dbReference type="EMBL" id="CP073078">
    <property type="protein sequence ID" value="QUD89511.1"/>
    <property type="molecule type" value="Genomic_DNA"/>
</dbReference>
<feature type="domain" description="L,D-TPase catalytic" evidence="9">
    <location>
        <begin position="340"/>
        <end position="492"/>
    </location>
</feature>
<keyword evidence="4 7" id="KW-0133">Cell shape</keyword>
<dbReference type="Pfam" id="PF01471">
    <property type="entry name" value="PG_binding_1"/>
    <property type="match status" value="1"/>
</dbReference>
<evidence type="ECO:0000256" key="7">
    <source>
        <dbReference type="PROSITE-ProRule" id="PRU01373"/>
    </source>
</evidence>
<evidence type="ECO:0000256" key="6">
    <source>
        <dbReference type="ARBA" id="ARBA00023316"/>
    </source>
</evidence>
<dbReference type="PANTHER" id="PTHR41533:SF2">
    <property type="entry name" value="BLR7131 PROTEIN"/>
    <property type="match status" value="1"/>
</dbReference>
<dbReference type="InterPro" id="IPR036366">
    <property type="entry name" value="PGBDSf"/>
</dbReference>
<dbReference type="SUPFAM" id="SSF141523">
    <property type="entry name" value="L,D-transpeptidase catalytic domain-like"/>
    <property type="match status" value="1"/>
</dbReference>
<proteinExistence type="inferred from homology"/>
<comment type="similarity">
    <text evidence="2">Belongs to the YkuD family.</text>
</comment>
<dbReference type="SUPFAM" id="SSF47090">
    <property type="entry name" value="PGBD-like"/>
    <property type="match status" value="1"/>
</dbReference>
<reference evidence="10" key="1">
    <citation type="submission" date="2021-04" db="EMBL/GenBank/DDBJ databases">
        <title>The complete genome sequence of Caulobacter sp. S6.</title>
        <authorList>
            <person name="Tang Y."/>
            <person name="Ouyang W."/>
            <person name="Liu Q."/>
            <person name="Huang B."/>
            <person name="Guo Z."/>
            <person name="Lei P."/>
        </authorList>
    </citation>
    <scope>NUCLEOTIDE SEQUENCE</scope>
    <source>
        <strain evidence="10">S6</strain>
    </source>
</reference>
<dbReference type="Gene3D" id="2.40.440.10">
    <property type="entry name" value="L,D-transpeptidase catalytic domain-like"/>
    <property type="match status" value="1"/>
</dbReference>
<dbReference type="GO" id="GO:0008360">
    <property type="term" value="P:regulation of cell shape"/>
    <property type="evidence" value="ECO:0007669"/>
    <property type="project" value="UniProtKB-UniRule"/>
</dbReference>
<dbReference type="PANTHER" id="PTHR41533">
    <property type="entry name" value="L,D-TRANSPEPTIDASE HI_1667-RELATED"/>
    <property type="match status" value="1"/>
</dbReference>
<dbReference type="InterPro" id="IPR002477">
    <property type="entry name" value="Peptidoglycan-bd-like"/>
</dbReference>
<protein>
    <submittedName>
        <fullName evidence="10">L,D-transpeptidase family protein</fullName>
    </submittedName>
</protein>
<dbReference type="GO" id="GO:0009252">
    <property type="term" value="P:peptidoglycan biosynthetic process"/>
    <property type="evidence" value="ECO:0007669"/>
    <property type="project" value="UniProtKB-KW"/>
</dbReference>
<dbReference type="RefSeq" id="WP_211939563.1">
    <property type="nucleotide sequence ID" value="NZ_CP073078.1"/>
</dbReference>
<dbReference type="PROSITE" id="PS52029">
    <property type="entry name" value="LD_TPASE"/>
    <property type="match status" value="1"/>
</dbReference>
<evidence type="ECO:0000256" key="1">
    <source>
        <dbReference type="ARBA" id="ARBA00004752"/>
    </source>
</evidence>
<dbReference type="Gene3D" id="1.10.101.10">
    <property type="entry name" value="PGBD-like superfamily/PGBD"/>
    <property type="match status" value="1"/>
</dbReference>
<dbReference type="GO" id="GO:0004180">
    <property type="term" value="F:carboxypeptidase activity"/>
    <property type="evidence" value="ECO:0007669"/>
    <property type="project" value="UniProtKB-ARBA"/>
</dbReference>
<evidence type="ECO:0000256" key="2">
    <source>
        <dbReference type="ARBA" id="ARBA00005992"/>
    </source>
</evidence>
<dbReference type="InterPro" id="IPR036365">
    <property type="entry name" value="PGBD-like_sf"/>
</dbReference>
<organism evidence="10 11">
    <name type="scientific">Phenylobacterium montanum</name>
    <dbReference type="NCBI Taxonomy" id="2823693"/>
    <lineage>
        <taxon>Bacteria</taxon>
        <taxon>Pseudomonadati</taxon>
        <taxon>Pseudomonadota</taxon>
        <taxon>Alphaproteobacteria</taxon>
        <taxon>Caulobacterales</taxon>
        <taxon>Caulobacteraceae</taxon>
        <taxon>Phenylobacterium</taxon>
    </lineage>
</organism>
<dbReference type="Pfam" id="PF03734">
    <property type="entry name" value="YkuD"/>
    <property type="match status" value="1"/>
</dbReference>
<evidence type="ECO:0000313" key="10">
    <source>
        <dbReference type="EMBL" id="QUD89511.1"/>
    </source>
</evidence>
<keyword evidence="6 7" id="KW-0961">Cell wall biogenesis/degradation</keyword>
<dbReference type="InterPro" id="IPR038063">
    <property type="entry name" value="Transpep_catalytic_dom"/>
</dbReference>
<keyword evidence="3" id="KW-0808">Transferase</keyword>
<dbReference type="GO" id="GO:0071555">
    <property type="term" value="P:cell wall organization"/>
    <property type="evidence" value="ECO:0007669"/>
    <property type="project" value="UniProtKB-UniRule"/>
</dbReference>
<name>A0A975G2I4_9CAUL</name>
<dbReference type="InterPro" id="IPR052905">
    <property type="entry name" value="LD-transpeptidase_YkuD-like"/>
</dbReference>
<comment type="pathway">
    <text evidence="1 7">Cell wall biogenesis; peptidoglycan biosynthesis.</text>
</comment>
<feature type="active site" description="Nucleophile" evidence="7">
    <location>
        <position position="466"/>
    </location>
</feature>
<evidence type="ECO:0000256" key="4">
    <source>
        <dbReference type="ARBA" id="ARBA00022960"/>
    </source>
</evidence>
<feature type="active site" description="Proton donor/acceptor" evidence="7">
    <location>
        <position position="447"/>
    </location>
</feature>
<feature type="region of interest" description="Disordered" evidence="8">
    <location>
        <begin position="542"/>
        <end position="561"/>
    </location>
</feature>
<dbReference type="InterPro" id="IPR045380">
    <property type="entry name" value="LD_TPept_scaffold_dom"/>
</dbReference>
<dbReference type="AlphaFoldDB" id="A0A975G2I4"/>
<dbReference type="Proteomes" id="UP000676409">
    <property type="component" value="Chromosome"/>
</dbReference>
<dbReference type="GO" id="GO:0016740">
    <property type="term" value="F:transferase activity"/>
    <property type="evidence" value="ECO:0007669"/>
    <property type="project" value="UniProtKB-KW"/>
</dbReference>
<dbReference type="InterPro" id="IPR005490">
    <property type="entry name" value="LD_TPept_cat_dom"/>
</dbReference>
<evidence type="ECO:0000313" key="11">
    <source>
        <dbReference type="Proteomes" id="UP000676409"/>
    </source>
</evidence>
<dbReference type="Pfam" id="PF20142">
    <property type="entry name" value="Scaffold"/>
    <property type="match status" value="1"/>
</dbReference>
<evidence type="ECO:0000256" key="8">
    <source>
        <dbReference type="SAM" id="MobiDB-lite"/>
    </source>
</evidence>
<accession>A0A975G2I4</accession>
<evidence type="ECO:0000259" key="9">
    <source>
        <dbReference type="PROSITE" id="PS52029"/>
    </source>
</evidence>
<dbReference type="CDD" id="cd16913">
    <property type="entry name" value="YkuD_like"/>
    <property type="match status" value="1"/>
</dbReference>
<sequence length="561" mass="60413">MFGSVMTTLTTGCADCVPDRGKACTVRSSGESECKPQRLIPCLAPPTFRIAVALLPFGLTLTGSARASAAVADRPSLTEVAGEPSPAFLQGLAPAVREAYANDQDRPIWSEAAAAELVASLKTAGRNGIDPRPFLALIARPTGPGPRDRALTLAALAYAKALSSGLADPRRLFPIFTLRLNKTDLVAGLHAALQNSRIGPWLEGLAPQDADYQTLSAAYLDALQHVSDPISGRIPPGPLIRIGDSDPRVSAITTRLMHEGYPTSDESSAQPLGAIPPPSVWTSGLSTALTRYQVDHGLAADGVIGPKTLKLLNETPSDRAQRLAVNLERRRWLDRAAPDTRIDVNTASAGLTFFRSRRLVLTTRVIAGRPRSPTPMLEATFDRVIVNPPWVVPASIARREIEPKGAAYLRRHHMRWRDGHIVQSAGPWAALGQVKFDVRDPYAIYLHDTPQKALFERSQRHLSHACVRVDRAVDFARSLAEASGEGADFNADLVSGKTRVVPLAQSLTVRLLYHTVFVDPAGKVKFRPDVYGWDAEVASALGMEPTPDENVEPAGPTSLGP</sequence>
<keyword evidence="11" id="KW-1185">Reference proteome</keyword>
<gene>
    <name evidence="10" type="ORF">KCG34_06415</name>
</gene>
<evidence type="ECO:0000256" key="3">
    <source>
        <dbReference type="ARBA" id="ARBA00022679"/>
    </source>
</evidence>
<keyword evidence="5 7" id="KW-0573">Peptidoglycan synthesis</keyword>